<dbReference type="Proteomes" id="UP000267368">
    <property type="component" value="Unassembled WGS sequence"/>
</dbReference>
<dbReference type="AlphaFoldDB" id="A0A3N0AEG7"/>
<protein>
    <recommendedName>
        <fullName evidence="1">TNase-like domain-containing protein</fullName>
    </recommendedName>
</protein>
<comment type="caution">
    <text evidence="2">The sequence shown here is derived from an EMBL/GenBank/DDBJ whole genome shotgun (WGS) entry which is preliminary data.</text>
</comment>
<dbReference type="Gene3D" id="2.40.50.90">
    <property type="match status" value="1"/>
</dbReference>
<evidence type="ECO:0000313" key="2">
    <source>
        <dbReference type="EMBL" id="RNL18402.1"/>
    </source>
</evidence>
<name>A0A3N0AEG7_9ACTN</name>
<proteinExistence type="predicted"/>
<evidence type="ECO:0000259" key="1">
    <source>
        <dbReference type="PROSITE" id="PS50830"/>
    </source>
</evidence>
<dbReference type="InterPro" id="IPR016071">
    <property type="entry name" value="Staphylococal_nuclease_OB-fold"/>
</dbReference>
<evidence type="ECO:0000313" key="3">
    <source>
        <dbReference type="Proteomes" id="UP000267368"/>
    </source>
</evidence>
<accession>A0A3N0AEG7</accession>
<dbReference type="PROSITE" id="PS50830">
    <property type="entry name" value="TNASE_3"/>
    <property type="match status" value="1"/>
</dbReference>
<organism evidence="2 3">
    <name type="scientific">Slackia faecicanis</name>
    <dbReference type="NCBI Taxonomy" id="255723"/>
    <lineage>
        <taxon>Bacteria</taxon>
        <taxon>Bacillati</taxon>
        <taxon>Actinomycetota</taxon>
        <taxon>Coriobacteriia</taxon>
        <taxon>Eggerthellales</taxon>
        <taxon>Eggerthellaceae</taxon>
        <taxon>Slackia</taxon>
    </lineage>
</organism>
<reference evidence="3" key="1">
    <citation type="submission" date="2018-05" db="EMBL/GenBank/DDBJ databases">
        <title>Genome Sequencing of selected type strains of the family Eggerthellaceae.</title>
        <authorList>
            <person name="Danylec N."/>
            <person name="Stoll D.A."/>
            <person name="Doetsch A."/>
            <person name="Huch M."/>
        </authorList>
    </citation>
    <scope>NUCLEOTIDE SEQUENCE [LARGE SCALE GENOMIC DNA]</scope>
    <source>
        <strain evidence="3">DSM 17537</strain>
    </source>
</reference>
<sequence length="391" mass="41972">MVTDTLPGFTISPLNTTSKSAPSTRVFLPSLSVIVGRTGLPSYMTSCRPCTRALLMSMLRRDACCSCSFSNVVMVGSSSLRSASAAASMLMLPDESAARAGMGAAARRAAAMQAARAARYASGMRASFVGRCFRDAARARRYGIGVRFRHAPPRAHPANYNPGMSRLTPTQQKSMAAAVVLVVGVVLSFASGKAFIPSEVLTDQVLSANHLANQQAVAALAPGDQVASVGLRHTVSTKLEEAQVIEIVDGDTLWVDVGDTAYTVRLTGINTPEAANDDPKKNTPEGERSAKHLASIVRVGDIVYLQKDTSNVDKDGNLLRFVWSAKPNSFTDVNEIKAKMINGRMLTDGYAMAHKFKPDDAYFNIFRALQLDAYHSERGLWAEGADWSCSV</sequence>
<dbReference type="SMART" id="SM00318">
    <property type="entry name" value="SNc"/>
    <property type="match status" value="1"/>
</dbReference>
<dbReference type="InterPro" id="IPR035437">
    <property type="entry name" value="SNase_OB-fold_sf"/>
</dbReference>
<dbReference type="EMBL" id="QICB01000010">
    <property type="protein sequence ID" value="RNL18402.1"/>
    <property type="molecule type" value="Genomic_DNA"/>
</dbReference>
<gene>
    <name evidence="2" type="ORF">DMP07_08555</name>
</gene>
<dbReference type="SUPFAM" id="SSF50199">
    <property type="entry name" value="Staphylococcal nuclease"/>
    <property type="match status" value="1"/>
</dbReference>
<keyword evidence="3" id="KW-1185">Reference proteome</keyword>
<dbReference type="Pfam" id="PF00565">
    <property type="entry name" value="SNase"/>
    <property type="match status" value="1"/>
</dbReference>
<feature type="domain" description="TNase-like" evidence="1">
    <location>
        <begin position="238"/>
        <end position="383"/>
    </location>
</feature>